<dbReference type="EMBL" id="SJPJ01000001">
    <property type="protein sequence ID" value="TWT81514.1"/>
    <property type="molecule type" value="Genomic_DNA"/>
</dbReference>
<dbReference type="AlphaFoldDB" id="A0A5C5Z2H2"/>
<dbReference type="NCBIfam" id="TIGR02937">
    <property type="entry name" value="sigma70-ECF"/>
    <property type="match status" value="1"/>
</dbReference>
<evidence type="ECO:0000259" key="5">
    <source>
        <dbReference type="Pfam" id="PF04542"/>
    </source>
</evidence>
<dbReference type="Pfam" id="PF04542">
    <property type="entry name" value="Sigma70_r2"/>
    <property type="match status" value="1"/>
</dbReference>
<evidence type="ECO:0000313" key="7">
    <source>
        <dbReference type="Proteomes" id="UP000315010"/>
    </source>
</evidence>
<sequence length="175" mass="19985">MATEDLSQDDFVQLLAMHSSKIMSFIRILTMNRQDDAEEIFQLTCMVLWQKFSKYDSSGNFAAWACRIAHYETLKHRESKRRIKLLSDETLASLAEAAMPISTELSERRTALSNCLNKLQASDHNLIRERYFDGLSVGQISERAGRSTHAIYRELSKIHGILSRCVERSAGEVLL</sequence>
<keyword evidence="7" id="KW-1185">Reference proteome</keyword>
<evidence type="ECO:0000256" key="3">
    <source>
        <dbReference type="ARBA" id="ARBA00023082"/>
    </source>
</evidence>
<dbReference type="RefSeq" id="WP_146397479.1">
    <property type="nucleotide sequence ID" value="NZ_SJPJ01000001.1"/>
</dbReference>
<dbReference type="Gene3D" id="1.10.1740.10">
    <property type="match status" value="1"/>
</dbReference>
<dbReference type="InterPro" id="IPR013324">
    <property type="entry name" value="RNA_pol_sigma_r3/r4-like"/>
</dbReference>
<feature type="domain" description="RNA polymerase sigma-70 region 2" evidence="5">
    <location>
        <begin position="17"/>
        <end position="82"/>
    </location>
</feature>
<dbReference type="InterPro" id="IPR014331">
    <property type="entry name" value="RNA_pol_sigma70_ECF_RHOBA"/>
</dbReference>
<comment type="similarity">
    <text evidence="1">Belongs to the sigma-70 factor family. ECF subfamily.</text>
</comment>
<dbReference type="OrthoDB" id="6383365at2"/>
<dbReference type="PANTHER" id="PTHR43133">
    <property type="entry name" value="RNA POLYMERASE ECF-TYPE SIGMA FACTO"/>
    <property type="match status" value="1"/>
</dbReference>
<name>A0A5C5Z2H2_9BACT</name>
<evidence type="ECO:0000256" key="1">
    <source>
        <dbReference type="ARBA" id="ARBA00010641"/>
    </source>
</evidence>
<dbReference type="InterPro" id="IPR039425">
    <property type="entry name" value="RNA_pol_sigma-70-like"/>
</dbReference>
<dbReference type="SUPFAM" id="SSF88659">
    <property type="entry name" value="Sigma3 and sigma4 domains of RNA polymerase sigma factors"/>
    <property type="match status" value="1"/>
</dbReference>
<reference evidence="6 7" key="1">
    <citation type="submission" date="2019-02" db="EMBL/GenBank/DDBJ databases">
        <title>Deep-cultivation of Planctomycetes and their phenomic and genomic characterization uncovers novel biology.</title>
        <authorList>
            <person name="Wiegand S."/>
            <person name="Jogler M."/>
            <person name="Boedeker C."/>
            <person name="Pinto D."/>
            <person name="Vollmers J."/>
            <person name="Rivas-Marin E."/>
            <person name="Kohn T."/>
            <person name="Peeters S.H."/>
            <person name="Heuer A."/>
            <person name="Rast P."/>
            <person name="Oberbeckmann S."/>
            <person name="Bunk B."/>
            <person name="Jeske O."/>
            <person name="Meyerdierks A."/>
            <person name="Storesund J.E."/>
            <person name="Kallscheuer N."/>
            <person name="Luecker S."/>
            <person name="Lage O.M."/>
            <person name="Pohl T."/>
            <person name="Merkel B.J."/>
            <person name="Hornburger P."/>
            <person name="Mueller R.-W."/>
            <person name="Bruemmer F."/>
            <person name="Labrenz M."/>
            <person name="Spormann A.M."/>
            <person name="Op Den Camp H."/>
            <person name="Overmann J."/>
            <person name="Amann R."/>
            <person name="Jetten M.S.M."/>
            <person name="Mascher T."/>
            <person name="Medema M.H."/>
            <person name="Devos D.P."/>
            <person name="Kaster A.-K."/>
            <person name="Ovreas L."/>
            <person name="Rohde M."/>
            <person name="Galperin M.Y."/>
            <person name="Jogler C."/>
        </authorList>
    </citation>
    <scope>NUCLEOTIDE SEQUENCE [LARGE SCALE GENOMIC DNA]</scope>
    <source>
        <strain evidence="6 7">CA13</strain>
    </source>
</reference>
<keyword evidence="3" id="KW-0731">Sigma factor</keyword>
<dbReference type="Gene3D" id="1.10.10.10">
    <property type="entry name" value="Winged helix-like DNA-binding domain superfamily/Winged helix DNA-binding domain"/>
    <property type="match status" value="1"/>
</dbReference>
<dbReference type="InterPro" id="IPR013325">
    <property type="entry name" value="RNA_pol_sigma_r2"/>
</dbReference>
<dbReference type="PANTHER" id="PTHR43133:SF51">
    <property type="entry name" value="RNA POLYMERASE SIGMA FACTOR"/>
    <property type="match status" value="1"/>
</dbReference>
<dbReference type="SUPFAM" id="SSF88946">
    <property type="entry name" value="Sigma2 domain of RNA polymerase sigma factors"/>
    <property type="match status" value="1"/>
</dbReference>
<keyword evidence="4" id="KW-0804">Transcription</keyword>
<accession>A0A5C5Z2H2</accession>
<proteinExistence type="inferred from homology"/>
<dbReference type="NCBIfam" id="TIGR02989">
    <property type="entry name" value="Sig-70_gvs1"/>
    <property type="match status" value="1"/>
</dbReference>
<keyword evidence="2" id="KW-0805">Transcription regulation</keyword>
<organism evidence="6 7">
    <name type="scientific">Novipirellula herctigrandis</name>
    <dbReference type="NCBI Taxonomy" id="2527986"/>
    <lineage>
        <taxon>Bacteria</taxon>
        <taxon>Pseudomonadati</taxon>
        <taxon>Planctomycetota</taxon>
        <taxon>Planctomycetia</taxon>
        <taxon>Pirellulales</taxon>
        <taxon>Pirellulaceae</taxon>
        <taxon>Novipirellula</taxon>
    </lineage>
</organism>
<dbReference type="GO" id="GO:0016987">
    <property type="term" value="F:sigma factor activity"/>
    <property type="evidence" value="ECO:0007669"/>
    <property type="project" value="UniProtKB-KW"/>
</dbReference>
<protein>
    <submittedName>
        <fullName evidence="6">RNA polymerase sigma factor</fullName>
    </submittedName>
</protein>
<evidence type="ECO:0000313" key="6">
    <source>
        <dbReference type="EMBL" id="TWT81514.1"/>
    </source>
</evidence>
<dbReference type="InterPro" id="IPR007627">
    <property type="entry name" value="RNA_pol_sigma70_r2"/>
</dbReference>
<dbReference type="InterPro" id="IPR036388">
    <property type="entry name" value="WH-like_DNA-bd_sf"/>
</dbReference>
<gene>
    <name evidence="6" type="ORF">CA13_29670</name>
</gene>
<dbReference type="GO" id="GO:0006352">
    <property type="term" value="P:DNA-templated transcription initiation"/>
    <property type="evidence" value="ECO:0007669"/>
    <property type="project" value="InterPro"/>
</dbReference>
<evidence type="ECO:0000256" key="2">
    <source>
        <dbReference type="ARBA" id="ARBA00023015"/>
    </source>
</evidence>
<dbReference type="InterPro" id="IPR014284">
    <property type="entry name" value="RNA_pol_sigma-70_dom"/>
</dbReference>
<comment type="caution">
    <text evidence="6">The sequence shown here is derived from an EMBL/GenBank/DDBJ whole genome shotgun (WGS) entry which is preliminary data.</text>
</comment>
<dbReference type="Proteomes" id="UP000315010">
    <property type="component" value="Unassembled WGS sequence"/>
</dbReference>
<evidence type="ECO:0000256" key="4">
    <source>
        <dbReference type="ARBA" id="ARBA00023163"/>
    </source>
</evidence>